<gene>
    <name evidence="1" type="ORF">ITX44_36705</name>
</gene>
<proteinExistence type="predicted"/>
<name>A0ABS2U680_9ACTN</name>
<comment type="caution">
    <text evidence="1">The sequence shown here is derived from an EMBL/GenBank/DDBJ whole genome shotgun (WGS) entry which is preliminary data.</text>
</comment>
<keyword evidence="2" id="KW-1185">Reference proteome</keyword>
<dbReference type="RefSeq" id="WP_205363608.1">
    <property type="nucleotide sequence ID" value="NZ_JADKYB010000030.1"/>
</dbReference>
<evidence type="ECO:0000313" key="1">
    <source>
        <dbReference type="EMBL" id="MBM9510005.1"/>
    </source>
</evidence>
<accession>A0ABS2U680</accession>
<reference evidence="1 2" key="1">
    <citation type="submission" date="2021-01" db="EMBL/GenBank/DDBJ databases">
        <title>Streptomyces acididurans sp. nov., isolated from a peat swamp forest soil.</title>
        <authorList>
            <person name="Chantavorakit T."/>
            <person name="Duangmal K."/>
        </authorList>
    </citation>
    <scope>NUCLEOTIDE SEQUENCE [LARGE SCALE GENOMIC DNA]</scope>
    <source>
        <strain evidence="1 2">KK5PA1</strain>
    </source>
</reference>
<protein>
    <submittedName>
        <fullName evidence="1">Uncharacterized protein</fullName>
    </submittedName>
</protein>
<evidence type="ECO:0000313" key="2">
    <source>
        <dbReference type="Proteomes" id="UP000749040"/>
    </source>
</evidence>
<dbReference type="EMBL" id="JADKYB010000030">
    <property type="protein sequence ID" value="MBM9510005.1"/>
    <property type="molecule type" value="Genomic_DNA"/>
</dbReference>
<organism evidence="1 2">
    <name type="scientific">Actinacidiphila acididurans</name>
    <dbReference type="NCBI Taxonomy" id="2784346"/>
    <lineage>
        <taxon>Bacteria</taxon>
        <taxon>Bacillati</taxon>
        <taxon>Actinomycetota</taxon>
        <taxon>Actinomycetes</taxon>
        <taxon>Kitasatosporales</taxon>
        <taxon>Streptomycetaceae</taxon>
        <taxon>Actinacidiphila</taxon>
    </lineage>
</organism>
<dbReference type="Proteomes" id="UP000749040">
    <property type="component" value="Unassembled WGS sequence"/>
</dbReference>
<sequence length="104" mass="11750">MSDGSGIPGGLTPCRKISYPDVETATWYKPFREQRLGVTLWPYRCPSRACKPWGRWHLTSKGDVRARKAAARRARRAERSAELARWYDDGGMNPALVNRQSAAT</sequence>